<reference evidence="1 2" key="1">
    <citation type="journal article" date="2016" name="Nat. Commun.">
        <title>Thousands of microbial genomes shed light on interconnected biogeochemical processes in an aquifer system.</title>
        <authorList>
            <person name="Anantharaman K."/>
            <person name="Brown C.T."/>
            <person name="Hug L.A."/>
            <person name="Sharon I."/>
            <person name="Castelle C.J."/>
            <person name="Probst A.J."/>
            <person name="Thomas B.C."/>
            <person name="Singh A."/>
            <person name="Wilkins M.J."/>
            <person name="Karaoz U."/>
            <person name="Brodie E.L."/>
            <person name="Williams K.H."/>
            <person name="Hubbard S.S."/>
            <person name="Banfield J.F."/>
        </authorList>
    </citation>
    <scope>NUCLEOTIDE SEQUENCE [LARGE SCALE GENOMIC DNA]</scope>
</reference>
<evidence type="ECO:0000313" key="1">
    <source>
        <dbReference type="EMBL" id="OHB11946.1"/>
    </source>
</evidence>
<dbReference type="Proteomes" id="UP000176558">
    <property type="component" value="Unassembled WGS sequence"/>
</dbReference>
<comment type="caution">
    <text evidence="1">The sequence shown here is derived from an EMBL/GenBank/DDBJ whole genome shotgun (WGS) entry which is preliminary data.</text>
</comment>
<evidence type="ECO:0000313" key="2">
    <source>
        <dbReference type="Proteomes" id="UP000176558"/>
    </source>
</evidence>
<proteinExistence type="predicted"/>
<dbReference type="AlphaFoldDB" id="A0A1G2URE8"/>
<dbReference type="EMBL" id="MHWT01000025">
    <property type="protein sequence ID" value="OHB11946.1"/>
    <property type="molecule type" value="Genomic_DNA"/>
</dbReference>
<accession>A0A1G2URE8</accession>
<name>A0A1G2URE8_9BACT</name>
<protein>
    <submittedName>
        <fullName evidence="1">Uncharacterized protein</fullName>
    </submittedName>
</protein>
<gene>
    <name evidence="1" type="ORF">A3G99_02680</name>
</gene>
<organism evidence="1 2">
    <name type="scientific">Candidatus Zambryskibacteria bacterium RIFCSPLOWO2_12_FULL_39_23</name>
    <dbReference type="NCBI Taxonomy" id="1802776"/>
    <lineage>
        <taxon>Bacteria</taxon>
        <taxon>Candidatus Zambryskiibacteriota</taxon>
    </lineage>
</organism>
<sequence>MSDKALNPATLELTQKIQLHFPRGIRAEILCDWNGAPAELISAKLLELFGNSPVVEEMKRKLNLLHLKPVTSDGRNGHQFIEVGEHNGLRFDDWAKNAMTVGRDAKGNLIVTGSSGVVYKPVVIKGGEFEDNERVTSNIRKVAEAQKLVTPPWWLAPLLREKVSDSEILAMGLDWLIVMHEPITDSVGYPFLLGLRRSVGRCLSASYGDPTVGWLRRVGFVFLAPQE</sequence>